<accession>X8BG68</accession>
<dbReference type="AlphaFoldDB" id="X8BG68"/>
<proteinExistence type="predicted"/>
<evidence type="ECO:0000313" key="1">
    <source>
        <dbReference type="EMBL" id="EUA42065.1"/>
    </source>
</evidence>
<sequence length="116" mass="12120">MCGCGGGSAAAWSAFRRRDCRLFGGGGVAARYRLRAVGAPDGFHPLDGAEFVRSAGFGKLVASLVAFHTGAHVEASERGLQGLSEFGDPPSDVLDALTFCDLTTGRTGRRCQPMID</sequence>
<name>X8BG68_MYCXE</name>
<protein>
    <submittedName>
        <fullName evidence="1">Putative metal dependent phosphohydrolase</fullName>
    </submittedName>
</protein>
<keyword evidence="1" id="KW-0378">Hydrolase</keyword>
<dbReference type="EMBL" id="JAOB01000042">
    <property type="protein sequence ID" value="EUA42065.1"/>
    <property type="molecule type" value="Genomic_DNA"/>
</dbReference>
<dbReference type="GO" id="GO:0016787">
    <property type="term" value="F:hydrolase activity"/>
    <property type="evidence" value="ECO:0007669"/>
    <property type="project" value="UniProtKB-KW"/>
</dbReference>
<reference evidence="1" key="1">
    <citation type="submission" date="2014-01" db="EMBL/GenBank/DDBJ databases">
        <authorList>
            <person name="Brown-Elliot B."/>
            <person name="Wallace R."/>
            <person name="Lenaerts A."/>
            <person name="Ordway D."/>
            <person name="DeGroote M.A."/>
            <person name="Parker T."/>
            <person name="Sizemore C."/>
            <person name="Tallon L.J."/>
            <person name="Sadzewicz L.K."/>
            <person name="Sengamalay N."/>
            <person name="Fraser C.M."/>
            <person name="Hine E."/>
            <person name="Shefchek K.A."/>
            <person name="Das S.P."/>
            <person name="Tettelin H."/>
        </authorList>
    </citation>
    <scope>NUCLEOTIDE SEQUENCE [LARGE SCALE GENOMIC DNA]</scope>
    <source>
        <strain evidence="1">4042</strain>
    </source>
</reference>
<gene>
    <name evidence="1" type="ORF">I553_5924</name>
</gene>
<comment type="caution">
    <text evidence="1">The sequence shown here is derived from an EMBL/GenBank/DDBJ whole genome shotgun (WGS) entry which is preliminary data.</text>
</comment>
<organism evidence="1">
    <name type="scientific">Mycobacterium xenopi 4042</name>
    <dbReference type="NCBI Taxonomy" id="1299334"/>
    <lineage>
        <taxon>Bacteria</taxon>
        <taxon>Bacillati</taxon>
        <taxon>Actinomycetota</taxon>
        <taxon>Actinomycetes</taxon>
        <taxon>Mycobacteriales</taxon>
        <taxon>Mycobacteriaceae</taxon>
        <taxon>Mycobacterium</taxon>
    </lineage>
</organism>